<evidence type="ECO:0008006" key="6">
    <source>
        <dbReference type="Google" id="ProtNLM"/>
    </source>
</evidence>
<reference evidence="2 5" key="2">
    <citation type="submission" date="2021-03" db="EMBL/GenBank/DDBJ databases">
        <title>Whole genome shotgun sequence of Salinispora arenicola NBRC 105043.</title>
        <authorList>
            <person name="Komaki H."/>
            <person name="Tamura T."/>
        </authorList>
    </citation>
    <scope>NUCLEOTIDE SEQUENCE [LARGE SCALE GENOMIC DNA]</scope>
    <source>
        <strain evidence="2 5">NBRC 105043</strain>
    </source>
</reference>
<dbReference type="Proteomes" id="UP000315983">
    <property type="component" value="Unassembled WGS sequence"/>
</dbReference>
<gene>
    <name evidence="3" type="ORF">FB564_1430</name>
    <name evidence="2" type="ORF">Sar04_15850</name>
</gene>
<sequence length="191" mass="19971">MKRWGVTATTLSAAVALGLSGCGAAQVAGPAGERAVEVAAALGVEGQALAALGVDPVELDVVPVAASASSAPDAESGRKARPEEWRKRRPARVLLRKNTLHGEVVVQSKEDGPRTVVVQRGEVTAIDGQKMTVTSSDGFEMTWTFGPELRVVERRQTVQPEAVEVGRVLGVAGAKDGEDGEARLIVLPRSE</sequence>
<evidence type="ECO:0000313" key="4">
    <source>
        <dbReference type="Proteomes" id="UP000315983"/>
    </source>
</evidence>
<comment type="caution">
    <text evidence="3">The sequence shown here is derived from an EMBL/GenBank/DDBJ whole genome shotgun (WGS) entry which is preliminary data.</text>
</comment>
<feature type="chain" id="PRO_5039652525" description="Lipoprotein" evidence="1">
    <location>
        <begin position="28"/>
        <end position="191"/>
    </location>
</feature>
<proteinExistence type="predicted"/>
<dbReference type="Proteomes" id="UP000677457">
    <property type="component" value="Unassembled WGS sequence"/>
</dbReference>
<organism evidence="3 4">
    <name type="scientific">Salinispora arenicola</name>
    <dbReference type="NCBI Taxonomy" id="168697"/>
    <lineage>
        <taxon>Bacteria</taxon>
        <taxon>Bacillati</taxon>
        <taxon>Actinomycetota</taxon>
        <taxon>Actinomycetes</taxon>
        <taxon>Micromonosporales</taxon>
        <taxon>Micromonosporaceae</taxon>
        <taxon>Salinispora</taxon>
    </lineage>
</organism>
<dbReference type="AlphaFoldDB" id="A0A542XKF1"/>
<dbReference type="EMBL" id="BOQM01000009">
    <property type="protein sequence ID" value="GIM84142.1"/>
    <property type="molecule type" value="Genomic_DNA"/>
</dbReference>
<keyword evidence="1" id="KW-0732">Signal</keyword>
<protein>
    <recommendedName>
        <fullName evidence="6">Lipoprotein</fullName>
    </recommendedName>
</protein>
<accession>A0A542XKF1</accession>
<dbReference type="RefSeq" id="WP_029023860.1">
    <property type="nucleotide sequence ID" value="NZ_BOQM01000009.1"/>
</dbReference>
<dbReference type="GeneID" id="93770731"/>
<evidence type="ECO:0000313" key="3">
    <source>
        <dbReference type="EMBL" id="TQL36342.1"/>
    </source>
</evidence>
<evidence type="ECO:0000313" key="5">
    <source>
        <dbReference type="Proteomes" id="UP000677457"/>
    </source>
</evidence>
<feature type="signal peptide" evidence="1">
    <location>
        <begin position="1"/>
        <end position="27"/>
    </location>
</feature>
<keyword evidence="5" id="KW-1185">Reference proteome</keyword>
<evidence type="ECO:0000313" key="2">
    <source>
        <dbReference type="EMBL" id="GIM84142.1"/>
    </source>
</evidence>
<dbReference type="EMBL" id="VFOL01000001">
    <property type="protein sequence ID" value="TQL36342.1"/>
    <property type="molecule type" value="Genomic_DNA"/>
</dbReference>
<name>A0A542XKF1_SALAC</name>
<evidence type="ECO:0000256" key="1">
    <source>
        <dbReference type="SAM" id="SignalP"/>
    </source>
</evidence>
<dbReference type="PROSITE" id="PS51257">
    <property type="entry name" value="PROKAR_LIPOPROTEIN"/>
    <property type="match status" value="1"/>
</dbReference>
<reference evidence="3 4" key="1">
    <citation type="submission" date="2019-06" db="EMBL/GenBank/DDBJ databases">
        <title>Sequencing the genomes of 1000 actinobacteria strains.</title>
        <authorList>
            <person name="Klenk H.-P."/>
        </authorList>
    </citation>
    <scope>NUCLEOTIDE SEQUENCE [LARGE SCALE GENOMIC DNA]</scope>
    <source>
        <strain evidence="3 4">DSM 44819</strain>
    </source>
</reference>